<dbReference type="AlphaFoldDB" id="A0A0Q9XST5"/>
<dbReference type="Gene3D" id="3.30.420.10">
    <property type="entry name" value="Ribonuclease H-like superfamily/Ribonuclease H"/>
    <property type="match status" value="1"/>
</dbReference>
<dbReference type="Pfam" id="PF00665">
    <property type="entry name" value="rve"/>
    <property type="match status" value="1"/>
</dbReference>
<dbReference type="SUPFAM" id="SSF53098">
    <property type="entry name" value="Ribonuclease H-like"/>
    <property type="match status" value="1"/>
</dbReference>
<dbReference type="InterPro" id="IPR025948">
    <property type="entry name" value="HTH-like_dom"/>
</dbReference>
<dbReference type="Proteomes" id="UP000053881">
    <property type="component" value="Unassembled WGS sequence"/>
</dbReference>
<feature type="domain" description="Integrase catalytic" evidence="2">
    <location>
        <begin position="100"/>
        <end position="272"/>
    </location>
</feature>
<dbReference type="InterPro" id="IPR050900">
    <property type="entry name" value="Transposase_IS3/IS150/IS904"/>
</dbReference>
<reference evidence="3 4" key="1">
    <citation type="submission" date="2015-06" db="EMBL/GenBank/DDBJ databases">
        <title>Genome sequencing project of Bacillus galactosidilyticus PL133.</title>
        <authorList>
            <person name="Gaiero J."/>
            <person name="Nicol R."/>
            <person name="Habash M."/>
        </authorList>
    </citation>
    <scope>NUCLEOTIDE SEQUENCE [LARGE SCALE GENOMIC DNA]</scope>
    <source>
        <strain evidence="3 4">PL133</strain>
    </source>
</reference>
<dbReference type="InterPro" id="IPR001584">
    <property type="entry name" value="Integrase_cat-core"/>
</dbReference>
<dbReference type="EMBL" id="LGPB01000113">
    <property type="protein sequence ID" value="KRG11712.1"/>
    <property type="molecule type" value="Genomic_DNA"/>
</dbReference>
<proteinExistence type="predicted"/>
<organism evidence="3 4">
    <name type="scientific">Lederbergia galactosidilytica</name>
    <dbReference type="NCBI Taxonomy" id="217031"/>
    <lineage>
        <taxon>Bacteria</taxon>
        <taxon>Bacillati</taxon>
        <taxon>Bacillota</taxon>
        <taxon>Bacilli</taxon>
        <taxon>Bacillales</taxon>
        <taxon>Bacillaceae</taxon>
        <taxon>Lederbergia</taxon>
    </lineage>
</organism>
<comment type="function">
    <text evidence="1">Involved in the transposition of the insertion sequence.</text>
</comment>
<dbReference type="PANTHER" id="PTHR46889:SF4">
    <property type="entry name" value="TRANSPOSASE INSO FOR INSERTION SEQUENCE ELEMENT IS911B-RELATED"/>
    <property type="match status" value="1"/>
</dbReference>
<evidence type="ECO:0000313" key="4">
    <source>
        <dbReference type="Proteomes" id="UP000053881"/>
    </source>
</evidence>
<accession>A0A0Q9XST5</accession>
<dbReference type="PANTHER" id="PTHR46889">
    <property type="entry name" value="TRANSPOSASE INSF FOR INSERTION SEQUENCE IS3B-RELATED"/>
    <property type="match status" value="1"/>
</dbReference>
<dbReference type="InterPro" id="IPR012337">
    <property type="entry name" value="RNaseH-like_sf"/>
</dbReference>
<dbReference type="InterPro" id="IPR048020">
    <property type="entry name" value="Transpos_IS3"/>
</dbReference>
<dbReference type="NCBIfam" id="NF033516">
    <property type="entry name" value="transpos_IS3"/>
    <property type="match status" value="1"/>
</dbReference>
<dbReference type="GO" id="GO:0003676">
    <property type="term" value="F:nucleic acid binding"/>
    <property type="evidence" value="ECO:0007669"/>
    <property type="project" value="InterPro"/>
</dbReference>
<dbReference type="Pfam" id="PF13276">
    <property type="entry name" value="HTH_21"/>
    <property type="match status" value="2"/>
</dbReference>
<dbReference type="Pfam" id="PF13333">
    <property type="entry name" value="rve_2"/>
    <property type="match status" value="1"/>
</dbReference>
<evidence type="ECO:0000256" key="1">
    <source>
        <dbReference type="ARBA" id="ARBA00002286"/>
    </source>
</evidence>
<dbReference type="GO" id="GO:0015074">
    <property type="term" value="P:DNA integration"/>
    <property type="evidence" value="ECO:0007669"/>
    <property type="project" value="InterPro"/>
</dbReference>
<evidence type="ECO:0000313" key="3">
    <source>
        <dbReference type="EMBL" id="KRG11712.1"/>
    </source>
</evidence>
<gene>
    <name evidence="3" type="ORF">ACA29_14975</name>
</gene>
<protein>
    <submittedName>
        <fullName evidence="3">Integrase</fullName>
    </submittedName>
</protein>
<dbReference type="InterPro" id="IPR036397">
    <property type="entry name" value="RNaseH_sf"/>
</dbReference>
<dbReference type="PATRIC" id="fig|217031.4.peg.5065"/>
<evidence type="ECO:0000259" key="2">
    <source>
        <dbReference type="PROSITE" id="PS50994"/>
    </source>
</evidence>
<comment type="caution">
    <text evidence="3">The sequence shown here is derived from an EMBL/GenBank/DDBJ whole genome shotgun (WGS) entry which is preliminary data.</text>
</comment>
<sequence>MYWQKKFQESNPDEEMEELIKEIFEEHHGNYGYRRIHYGYRRIQIELRKRGHLVNHKKVLRIMKKLHLRCTKFTRKSRKYSTYRGTVGRVAENRINQRFDTPIPYQKITTDTTEFKYYMKDPNGKMVIRKAYLDPFLDMFNGEILSYRLSERPNAKAILDALDEIILLAKNCPYRTTIHTDQGWGYQMKAFSKRLKDHRIYQSMSRRGNCLDNSPMENFFGLMKQEMYYGVVYESFEELEQAVEAYIHYYNHKRIKAKLAGMSPVEYRKQTSQLSA</sequence>
<dbReference type="PROSITE" id="PS50994">
    <property type="entry name" value="INTEGRASE"/>
    <property type="match status" value="1"/>
</dbReference>
<name>A0A0Q9XST5_9BACI</name>